<evidence type="ECO:0000256" key="4">
    <source>
        <dbReference type="ARBA" id="ARBA00022989"/>
    </source>
</evidence>
<evidence type="ECO:0000256" key="2">
    <source>
        <dbReference type="ARBA" id="ARBA00022475"/>
    </source>
</evidence>
<dbReference type="Pfam" id="PF02690">
    <property type="entry name" value="Na_Pi_cotrans"/>
    <property type="match status" value="2"/>
</dbReference>
<keyword evidence="4 6" id="KW-1133">Transmembrane helix</keyword>
<feature type="transmembrane region" description="Helical" evidence="6">
    <location>
        <begin position="171"/>
        <end position="198"/>
    </location>
</feature>
<evidence type="ECO:0000256" key="5">
    <source>
        <dbReference type="ARBA" id="ARBA00023136"/>
    </source>
</evidence>
<evidence type="ECO:0000256" key="1">
    <source>
        <dbReference type="ARBA" id="ARBA00004651"/>
    </source>
</evidence>
<evidence type="ECO:0000313" key="7">
    <source>
        <dbReference type="EMBL" id="MCF6137974.1"/>
    </source>
</evidence>
<feature type="transmembrane region" description="Helical" evidence="6">
    <location>
        <begin position="132"/>
        <end position="150"/>
    </location>
</feature>
<evidence type="ECO:0000313" key="8">
    <source>
        <dbReference type="Proteomes" id="UP001649381"/>
    </source>
</evidence>
<dbReference type="PANTHER" id="PTHR10010">
    <property type="entry name" value="SOLUTE CARRIER FAMILY 34 SODIUM PHOSPHATE , MEMBER 2-RELATED"/>
    <property type="match status" value="1"/>
</dbReference>
<reference evidence="7 8" key="1">
    <citation type="submission" date="2022-01" db="EMBL/GenBank/DDBJ databases">
        <title>Alkalihalobacillus sp. EGI L200015, a novel bacterium isolated from a salt lake sediment.</title>
        <authorList>
            <person name="Gao L."/>
            <person name="Fang B.-Z."/>
            <person name="Li W.-J."/>
        </authorList>
    </citation>
    <scope>NUCLEOTIDE SEQUENCE [LARGE SCALE GENOMIC DNA]</scope>
    <source>
        <strain evidence="7 8">KCTC 12718</strain>
    </source>
</reference>
<dbReference type="PANTHER" id="PTHR10010:SF46">
    <property type="entry name" value="SODIUM-DEPENDENT PHOSPHATE TRANSPORT PROTEIN 2B"/>
    <property type="match status" value="1"/>
</dbReference>
<feature type="transmembrane region" description="Helical" evidence="6">
    <location>
        <begin position="210"/>
        <end position="230"/>
    </location>
</feature>
<accession>A0ABS9GZ11</accession>
<proteinExistence type="predicted"/>
<dbReference type="EMBL" id="JAKIJS010000001">
    <property type="protein sequence ID" value="MCF6137974.1"/>
    <property type="molecule type" value="Genomic_DNA"/>
</dbReference>
<evidence type="ECO:0000256" key="3">
    <source>
        <dbReference type="ARBA" id="ARBA00022692"/>
    </source>
</evidence>
<sequence>MTHIISLFAVFLTIFIYGMTVMRLGLNSASHQKLKKWLLHYTDHTWKSFLLGIFITALMQSSSAVMVMVIGLVAAGVMGFKQSIGIILGANIGTTITTEIITFQMDQYILPFILIGVLLIFLNRNWSFSIGSTLFGLGCMFIAMNGFEMLSEPLTELNVVQHFLQLTDHHLFISLALGTTMTAIIQSSTATTAIIMPLMNENLLELTSGIAILLGANVGTCVTALIASLGTKKEAKLVAFAHVWINLIGVVLFLPFLKVFAELVTFLTILPDVQIAHASVLFNVISSLLLLPCAGLLATLITKIHHSRPI</sequence>
<name>A0ABS9GZ11_9BACL</name>
<feature type="transmembrane region" description="Helical" evidence="6">
    <location>
        <begin position="108"/>
        <end position="126"/>
    </location>
</feature>
<keyword evidence="8" id="KW-1185">Reference proteome</keyword>
<dbReference type="NCBIfam" id="NF037997">
    <property type="entry name" value="Na_Pi_symport"/>
    <property type="match status" value="1"/>
</dbReference>
<feature type="transmembrane region" description="Helical" evidence="6">
    <location>
        <begin position="237"/>
        <end position="260"/>
    </location>
</feature>
<comment type="caution">
    <text evidence="7">The sequence shown here is derived from an EMBL/GenBank/DDBJ whole genome shotgun (WGS) entry which is preliminary data.</text>
</comment>
<feature type="transmembrane region" description="Helical" evidence="6">
    <location>
        <begin position="49"/>
        <end position="77"/>
    </location>
</feature>
<keyword evidence="3 6" id="KW-0812">Transmembrane</keyword>
<organism evidence="7 8">
    <name type="scientific">Pseudalkalibacillus berkeleyi</name>
    <dbReference type="NCBI Taxonomy" id="1069813"/>
    <lineage>
        <taxon>Bacteria</taxon>
        <taxon>Bacillati</taxon>
        <taxon>Bacillota</taxon>
        <taxon>Bacilli</taxon>
        <taxon>Bacillales</taxon>
        <taxon>Fictibacillaceae</taxon>
        <taxon>Pseudalkalibacillus</taxon>
    </lineage>
</organism>
<feature type="transmembrane region" description="Helical" evidence="6">
    <location>
        <begin position="280"/>
        <end position="301"/>
    </location>
</feature>
<protein>
    <submittedName>
        <fullName evidence="7">Na/Pi symporter</fullName>
    </submittedName>
</protein>
<dbReference type="InterPro" id="IPR003841">
    <property type="entry name" value="Na/Pi_transpt"/>
</dbReference>
<comment type="subcellular location">
    <subcellularLocation>
        <location evidence="1">Cell membrane</location>
        <topology evidence="1">Multi-pass membrane protein</topology>
    </subcellularLocation>
</comment>
<dbReference type="InterPro" id="IPR004633">
    <property type="entry name" value="NaPi_cotrn-rel/YqeW-like"/>
</dbReference>
<dbReference type="NCBIfam" id="TIGR00704">
    <property type="entry name" value="NaPi_cotrn_rel"/>
    <property type="match status" value="1"/>
</dbReference>
<feature type="transmembrane region" description="Helical" evidence="6">
    <location>
        <begin position="6"/>
        <end position="26"/>
    </location>
</feature>
<dbReference type="Proteomes" id="UP001649381">
    <property type="component" value="Unassembled WGS sequence"/>
</dbReference>
<keyword evidence="5 6" id="KW-0472">Membrane</keyword>
<evidence type="ECO:0000256" key="6">
    <source>
        <dbReference type="SAM" id="Phobius"/>
    </source>
</evidence>
<gene>
    <name evidence="7" type="ORF">L2716_09590</name>
</gene>
<keyword evidence="2" id="KW-1003">Cell membrane</keyword>